<keyword evidence="1" id="KW-0805">Transcription regulation</keyword>
<dbReference type="Gene3D" id="2.170.150.80">
    <property type="entry name" value="NAC domain"/>
    <property type="match status" value="1"/>
</dbReference>
<reference evidence="7 8" key="1">
    <citation type="submission" date="2020-05" db="EMBL/GenBank/DDBJ databases">
        <title>WGS assembly of Panicum virgatum.</title>
        <authorList>
            <person name="Lovell J.T."/>
            <person name="Jenkins J."/>
            <person name="Shu S."/>
            <person name="Juenger T.E."/>
            <person name="Schmutz J."/>
        </authorList>
    </citation>
    <scope>NUCLEOTIDE SEQUENCE [LARGE SCALE GENOMIC DNA]</scope>
    <source>
        <strain evidence="8">cv. AP13</strain>
    </source>
</reference>
<evidence type="ECO:0000256" key="5">
    <source>
        <dbReference type="SAM" id="MobiDB-lite"/>
    </source>
</evidence>
<name>A0A8T0XUD3_PANVG</name>
<protein>
    <recommendedName>
        <fullName evidence="6">NAC domain-containing protein</fullName>
    </recommendedName>
</protein>
<keyword evidence="8" id="KW-1185">Reference proteome</keyword>
<dbReference type="PROSITE" id="PS51005">
    <property type="entry name" value="NAC"/>
    <property type="match status" value="1"/>
</dbReference>
<dbReference type="Proteomes" id="UP000823388">
    <property type="component" value="Chromosome 1K"/>
</dbReference>
<dbReference type="InterPro" id="IPR036093">
    <property type="entry name" value="NAC_dom_sf"/>
</dbReference>
<gene>
    <name evidence="7" type="ORF">PVAP13_1KG111359</name>
</gene>
<evidence type="ECO:0000256" key="2">
    <source>
        <dbReference type="ARBA" id="ARBA00023125"/>
    </source>
</evidence>
<evidence type="ECO:0000256" key="1">
    <source>
        <dbReference type="ARBA" id="ARBA00023015"/>
    </source>
</evidence>
<comment type="caution">
    <text evidence="7">The sequence shown here is derived from an EMBL/GenBank/DDBJ whole genome shotgun (WGS) entry which is preliminary data.</text>
</comment>
<feature type="compositionally biased region" description="Pro residues" evidence="5">
    <location>
        <begin position="278"/>
        <end position="301"/>
    </location>
</feature>
<evidence type="ECO:0000256" key="4">
    <source>
        <dbReference type="ARBA" id="ARBA00023242"/>
    </source>
</evidence>
<evidence type="ECO:0000313" key="8">
    <source>
        <dbReference type="Proteomes" id="UP000823388"/>
    </source>
</evidence>
<dbReference type="InterPro" id="IPR003441">
    <property type="entry name" value="NAC-dom"/>
</dbReference>
<organism evidence="7 8">
    <name type="scientific">Panicum virgatum</name>
    <name type="common">Blackwell switchgrass</name>
    <dbReference type="NCBI Taxonomy" id="38727"/>
    <lineage>
        <taxon>Eukaryota</taxon>
        <taxon>Viridiplantae</taxon>
        <taxon>Streptophyta</taxon>
        <taxon>Embryophyta</taxon>
        <taxon>Tracheophyta</taxon>
        <taxon>Spermatophyta</taxon>
        <taxon>Magnoliopsida</taxon>
        <taxon>Liliopsida</taxon>
        <taxon>Poales</taxon>
        <taxon>Poaceae</taxon>
        <taxon>PACMAD clade</taxon>
        <taxon>Panicoideae</taxon>
        <taxon>Panicodae</taxon>
        <taxon>Paniceae</taxon>
        <taxon>Panicinae</taxon>
        <taxon>Panicum</taxon>
        <taxon>Panicum sect. Hiantes</taxon>
    </lineage>
</organism>
<feature type="domain" description="NAC" evidence="6">
    <location>
        <begin position="9"/>
        <end position="166"/>
    </location>
</feature>
<keyword evidence="2" id="KW-0238">DNA-binding</keyword>
<keyword evidence="3" id="KW-0804">Transcription</keyword>
<sequence length="410" mass="43389">MALLGPEILFRGFRLDPTPLEATTYYLPQLLAGAPMHEAIRPFIHHADVYACEPGELARLFRPLPKTGHRFFFTHCKLQQPHRAGKASKATRAAGAGSWHSQGVTDVVDLKEVKDAVVGDRQYVFCKFYVSPRAAPGSAARQESAAFFAPPAPAPAPAVIAQVPPQPLKRPAPQVAEPPCPKRTRGAVVALNPPCRGSSVDSLGDQIVAGASSDLSCSAAEAHAGARTTAASCAAKAADLSRWRGSSVDSLGDRIIAGLSSASGATAPPPTRLSAPPRRTPAPAPPRPLGQPKQQMPPPIPLVVRSCHMPVQAPAHHCGPQPSAHTKNTRDPFEAAELRDEAEDDFDEDDLAKALDEAVPTAEAEEEAPANSTMADDEMEQHLLSLLGNDTVIVPKEEIPDAIAYEGILA</sequence>
<proteinExistence type="predicted"/>
<dbReference type="AlphaFoldDB" id="A0A8T0XUD3"/>
<keyword evidence="4" id="KW-0539">Nucleus</keyword>
<evidence type="ECO:0000313" key="7">
    <source>
        <dbReference type="EMBL" id="KAG2661836.1"/>
    </source>
</evidence>
<evidence type="ECO:0000259" key="6">
    <source>
        <dbReference type="PROSITE" id="PS51005"/>
    </source>
</evidence>
<dbReference type="EMBL" id="CM029037">
    <property type="protein sequence ID" value="KAG2661836.1"/>
    <property type="molecule type" value="Genomic_DNA"/>
</dbReference>
<accession>A0A8T0XUD3</accession>
<feature type="region of interest" description="Disordered" evidence="5">
    <location>
        <begin position="260"/>
        <end position="301"/>
    </location>
</feature>
<dbReference type="GO" id="GO:0006355">
    <property type="term" value="P:regulation of DNA-templated transcription"/>
    <property type="evidence" value="ECO:0007669"/>
    <property type="project" value="InterPro"/>
</dbReference>
<dbReference type="Pfam" id="PF02365">
    <property type="entry name" value="NAM"/>
    <property type="match status" value="1"/>
</dbReference>
<evidence type="ECO:0000256" key="3">
    <source>
        <dbReference type="ARBA" id="ARBA00023163"/>
    </source>
</evidence>
<dbReference type="SUPFAM" id="SSF101941">
    <property type="entry name" value="NAC domain"/>
    <property type="match status" value="1"/>
</dbReference>
<dbReference type="GO" id="GO:0003677">
    <property type="term" value="F:DNA binding"/>
    <property type="evidence" value="ECO:0007669"/>
    <property type="project" value="UniProtKB-KW"/>
</dbReference>